<name>A0ABV0B584_9SPHN</name>
<gene>
    <name evidence="1" type="ORF">TPR58_00225</name>
</gene>
<comment type="caution">
    <text evidence="1">The sequence shown here is derived from an EMBL/GenBank/DDBJ whole genome shotgun (WGS) entry which is preliminary data.</text>
</comment>
<reference evidence="1 2" key="1">
    <citation type="submission" date="2024-05" db="EMBL/GenBank/DDBJ databases">
        <title>Sphingomonas sp. HF-S3 16S ribosomal RNA gene Genome sequencing and assembly.</title>
        <authorList>
            <person name="Lee H."/>
        </authorList>
    </citation>
    <scope>NUCLEOTIDE SEQUENCE [LARGE SCALE GENOMIC DNA]</scope>
    <source>
        <strain evidence="1 2">HF-S3</strain>
    </source>
</reference>
<dbReference type="EMBL" id="JBDIZK010000001">
    <property type="protein sequence ID" value="MEN3745572.1"/>
    <property type="molecule type" value="Genomic_DNA"/>
</dbReference>
<accession>A0ABV0B584</accession>
<dbReference type="Proteomes" id="UP001427805">
    <property type="component" value="Unassembled WGS sequence"/>
</dbReference>
<proteinExistence type="predicted"/>
<protein>
    <submittedName>
        <fullName evidence="1">Uncharacterized protein</fullName>
    </submittedName>
</protein>
<evidence type="ECO:0000313" key="2">
    <source>
        <dbReference type="Proteomes" id="UP001427805"/>
    </source>
</evidence>
<sequence>MILLLAMQDAGPPDRPVDLAAGIARAREVIGVDPPCRTTRDDGEIVVCARREADRYRVPLVLSARPENSVPLQTAELTKDYGRIPCGQSAFTAQCGGMVGVSVSTNGQNIKMVQRDLAP</sequence>
<keyword evidence="2" id="KW-1185">Reference proteome</keyword>
<evidence type="ECO:0000313" key="1">
    <source>
        <dbReference type="EMBL" id="MEN3745572.1"/>
    </source>
</evidence>
<organism evidence="1 2">
    <name type="scientific">Sphingomonas rustica</name>
    <dbReference type="NCBI Taxonomy" id="3103142"/>
    <lineage>
        <taxon>Bacteria</taxon>
        <taxon>Pseudomonadati</taxon>
        <taxon>Pseudomonadota</taxon>
        <taxon>Alphaproteobacteria</taxon>
        <taxon>Sphingomonadales</taxon>
        <taxon>Sphingomonadaceae</taxon>
        <taxon>Sphingomonas</taxon>
    </lineage>
</organism>